<proteinExistence type="predicted"/>
<comment type="caution">
    <text evidence="3">The sequence shown here is derived from an EMBL/GenBank/DDBJ whole genome shotgun (WGS) entry which is preliminary data.</text>
</comment>
<name>A0AAV8X4L2_9CUCU</name>
<evidence type="ECO:0000256" key="1">
    <source>
        <dbReference type="ARBA" id="ARBA00004123"/>
    </source>
</evidence>
<dbReference type="PANTHER" id="PTHR47326">
    <property type="entry name" value="TRANSPOSABLE ELEMENT TC3 TRANSPOSASE-LIKE PROTEIN"/>
    <property type="match status" value="1"/>
</dbReference>
<evidence type="ECO:0000313" key="4">
    <source>
        <dbReference type="Proteomes" id="UP001162162"/>
    </source>
</evidence>
<gene>
    <name evidence="3" type="ORF">NQ318_000313</name>
</gene>
<accession>A0AAV8X4L2</accession>
<reference evidence="3" key="1">
    <citation type="journal article" date="2023" name="Insect Mol. Biol.">
        <title>Genome sequencing provides insights into the evolution of gene families encoding plant cell wall-degrading enzymes in longhorned beetles.</title>
        <authorList>
            <person name="Shin N.R."/>
            <person name="Okamura Y."/>
            <person name="Kirsch R."/>
            <person name="Pauchet Y."/>
        </authorList>
    </citation>
    <scope>NUCLEOTIDE SEQUENCE</scope>
    <source>
        <strain evidence="3">AMC_N1</strain>
    </source>
</reference>
<feature type="region of interest" description="Disordered" evidence="2">
    <location>
        <begin position="1"/>
        <end position="25"/>
    </location>
</feature>
<comment type="subcellular location">
    <subcellularLocation>
        <location evidence="1">Nucleus</location>
    </subcellularLocation>
</comment>
<evidence type="ECO:0000313" key="3">
    <source>
        <dbReference type="EMBL" id="KAJ8933496.1"/>
    </source>
</evidence>
<sequence length="197" mass="23107">MRLKRTTKTGKLRRAESGQKEDENKDQFDFPKRFIFNSDMAHLSESQRIEILMIYGYGNGKRTQSEVYTVFNGIYPNNPVSQGTLCQLIKKIRETGNVKDVKRTGRPKSATSEEKALNVLLIIEDTPQVSTREVADNLEISHVSVLRILRKEKMHPYKLQLIHELNEDDFERRMDFCEYTMERCNADENFLQILLFR</sequence>
<evidence type="ECO:0000256" key="2">
    <source>
        <dbReference type="SAM" id="MobiDB-lite"/>
    </source>
</evidence>
<feature type="compositionally biased region" description="Basic and acidic residues" evidence="2">
    <location>
        <begin position="13"/>
        <end position="25"/>
    </location>
</feature>
<dbReference type="PANTHER" id="PTHR47326:SF1">
    <property type="entry name" value="HTH PSQ-TYPE DOMAIN-CONTAINING PROTEIN"/>
    <property type="match status" value="1"/>
</dbReference>
<dbReference type="AlphaFoldDB" id="A0AAV8X4L2"/>
<organism evidence="3 4">
    <name type="scientific">Aromia moschata</name>
    <dbReference type="NCBI Taxonomy" id="1265417"/>
    <lineage>
        <taxon>Eukaryota</taxon>
        <taxon>Metazoa</taxon>
        <taxon>Ecdysozoa</taxon>
        <taxon>Arthropoda</taxon>
        <taxon>Hexapoda</taxon>
        <taxon>Insecta</taxon>
        <taxon>Pterygota</taxon>
        <taxon>Neoptera</taxon>
        <taxon>Endopterygota</taxon>
        <taxon>Coleoptera</taxon>
        <taxon>Polyphaga</taxon>
        <taxon>Cucujiformia</taxon>
        <taxon>Chrysomeloidea</taxon>
        <taxon>Cerambycidae</taxon>
        <taxon>Cerambycinae</taxon>
        <taxon>Callichromatini</taxon>
        <taxon>Aromia</taxon>
    </lineage>
</organism>
<dbReference type="InterPro" id="IPR009057">
    <property type="entry name" value="Homeodomain-like_sf"/>
</dbReference>
<dbReference type="Proteomes" id="UP001162162">
    <property type="component" value="Unassembled WGS sequence"/>
</dbReference>
<keyword evidence="4" id="KW-1185">Reference proteome</keyword>
<dbReference type="EMBL" id="JAPWTK010001213">
    <property type="protein sequence ID" value="KAJ8933496.1"/>
    <property type="molecule type" value="Genomic_DNA"/>
</dbReference>
<evidence type="ECO:0008006" key="5">
    <source>
        <dbReference type="Google" id="ProtNLM"/>
    </source>
</evidence>
<dbReference type="SUPFAM" id="SSF46689">
    <property type="entry name" value="Homeodomain-like"/>
    <property type="match status" value="1"/>
</dbReference>
<protein>
    <recommendedName>
        <fullName evidence="5">DUF4817 domain-containing protein</fullName>
    </recommendedName>
</protein>
<dbReference type="GO" id="GO:0005634">
    <property type="term" value="C:nucleus"/>
    <property type="evidence" value="ECO:0007669"/>
    <property type="project" value="UniProtKB-SubCell"/>
</dbReference>
<feature type="compositionally biased region" description="Basic residues" evidence="2">
    <location>
        <begin position="1"/>
        <end position="12"/>
    </location>
</feature>